<dbReference type="AlphaFoldDB" id="A0A2D0Q1G6"/>
<feature type="compositionally biased region" description="Polar residues" evidence="1">
    <location>
        <begin position="139"/>
        <end position="156"/>
    </location>
</feature>
<evidence type="ECO:0000256" key="1">
    <source>
        <dbReference type="SAM" id="MobiDB-lite"/>
    </source>
</evidence>
<dbReference type="Proteomes" id="UP000221080">
    <property type="component" value="Chromosome 25"/>
</dbReference>
<feature type="transmembrane region" description="Helical" evidence="2">
    <location>
        <begin position="295"/>
        <end position="316"/>
    </location>
</feature>
<feature type="compositionally biased region" description="Low complexity" evidence="1">
    <location>
        <begin position="175"/>
        <end position="187"/>
    </location>
</feature>
<reference evidence="4" key="2">
    <citation type="submission" date="2025-08" db="UniProtKB">
        <authorList>
            <consortium name="RefSeq"/>
        </authorList>
    </citation>
    <scope>IDENTIFICATION</scope>
    <source>
        <tissue evidence="4">Blood</tissue>
    </source>
</reference>
<feature type="compositionally biased region" description="Low complexity" evidence="1">
    <location>
        <begin position="70"/>
        <end position="83"/>
    </location>
</feature>
<evidence type="ECO:0000313" key="4">
    <source>
        <dbReference type="RefSeq" id="XP_017311526.1"/>
    </source>
</evidence>
<proteinExistence type="predicted"/>
<dbReference type="GeneID" id="108257901"/>
<protein>
    <submittedName>
        <fullName evidence="4">Uncharacterized protein LOC108257901 isoform X1</fullName>
    </submittedName>
</protein>
<name>A0A2D0Q1G6_ICTPU</name>
<feature type="compositionally biased region" description="Polar residues" evidence="1">
    <location>
        <begin position="193"/>
        <end position="214"/>
    </location>
</feature>
<feature type="region of interest" description="Disordered" evidence="1">
    <location>
        <begin position="139"/>
        <end position="264"/>
    </location>
</feature>
<keyword evidence="2" id="KW-0472">Membrane</keyword>
<keyword evidence="2" id="KW-1133">Transmembrane helix</keyword>
<evidence type="ECO:0000313" key="3">
    <source>
        <dbReference type="Proteomes" id="UP000221080"/>
    </source>
</evidence>
<dbReference type="KEGG" id="ipu:108257901"/>
<keyword evidence="2" id="KW-0812">Transmembrane</keyword>
<accession>A0A2D0Q1G6</accession>
<feature type="compositionally biased region" description="Low complexity" evidence="1">
    <location>
        <begin position="215"/>
        <end position="264"/>
    </location>
</feature>
<evidence type="ECO:0000256" key="2">
    <source>
        <dbReference type="SAM" id="Phobius"/>
    </source>
</evidence>
<dbReference type="OrthoDB" id="8964578at2759"/>
<gene>
    <name evidence="4" type="primary">LOC108257901</name>
</gene>
<feature type="region of interest" description="Disordered" evidence="1">
    <location>
        <begin position="47"/>
        <end position="87"/>
    </location>
</feature>
<organism evidence="3 4">
    <name type="scientific">Ictalurus punctatus</name>
    <name type="common">Channel catfish</name>
    <name type="synonym">Silurus punctatus</name>
    <dbReference type="NCBI Taxonomy" id="7998"/>
    <lineage>
        <taxon>Eukaryota</taxon>
        <taxon>Metazoa</taxon>
        <taxon>Chordata</taxon>
        <taxon>Craniata</taxon>
        <taxon>Vertebrata</taxon>
        <taxon>Euteleostomi</taxon>
        <taxon>Actinopterygii</taxon>
        <taxon>Neopterygii</taxon>
        <taxon>Teleostei</taxon>
        <taxon>Ostariophysi</taxon>
        <taxon>Siluriformes</taxon>
        <taxon>Ictaluridae</taxon>
        <taxon>Ictalurus</taxon>
    </lineage>
</organism>
<keyword evidence="3" id="KW-1185">Reference proteome</keyword>
<reference evidence="3" key="1">
    <citation type="journal article" date="2016" name="Nat. Commun.">
        <title>The channel catfish genome sequence provides insights into the evolution of scale formation in teleosts.</title>
        <authorList>
            <person name="Liu Z."/>
            <person name="Liu S."/>
            <person name="Yao J."/>
            <person name="Bao L."/>
            <person name="Zhang J."/>
            <person name="Li Y."/>
            <person name="Jiang C."/>
            <person name="Sun L."/>
            <person name="Wang R."/>
            <person name="Zhang Y."/>
            <person name="Zhou T."/>
            <person name="Zeng Q."/>
            <person name="Fu Q."/>
            <person name="Gao S."/>
            <person name="Li N."/>
            <person name="Koren S."/>
            <person name="Jiang Y."/>
            <person name="Zimin A."/>
            <person name="Xu P."/>
            <person name="Phillippy A.M."/>
            <person name="Geng X."/>
            <person name="Song L."/>
            <person name="Sun F."/>
            <person name="Li C."/>
            <person name="Wang X."/>
            <person name="Chen A."/>
            <person name="Jin Y."/>
            <person name="Yuan Z."/>
            <person name="Yang Y."/>
            <person name="Tan S."/>
            <person name="Peatman E."/>
            <person name="Lu J."/>
            <person name="Qin Z."/>
            <person name="Dunham R."/>
            <person name="Li Z."/>
            <person name="Sonstegard T."/>
            <person name="Feng J."/>
            <person name="Danzmann R.G."/>
            <person name="Schroeder S."/>
            <person name="Scheffler B."/>
            <person name="Duke M.V."/>
            <person name="Ballard L."/>
            <person name="Kucuktas H."/>
            <person name="Kaltenboeck L."/>
            <person name="Liu H."/>
            <person name="Armbruster J."/>
            <person name="Xie Y."/>
            <person name="Kirby M.L."/>
            <person name="Tian Y."/>
            <person name="Flanagan M.E."/>
            <person name="Mu W."/>
            <person name="Waldbieser G.C."/>
        </authorList>
    </citation>
    <scope>NUCLEOTIDE SEQUENCE [LARGE SCALE GENOMIC DNA]</scope>
    <source>
        <strain evidence="3">SDA103</strain>
    </source>
</reference>
<dbReference type="RefSeq" id="XP_017311526.1">
    <property type="nucleotide sequence ID" value="XM_017456037.3"/>
</dbReference>
<sequence length="349" mass="36702">MALYQCSNSINMESLASLKIKTGEGGTESTGKSKEMGYCGRLDVIAGKEEGKAGNGEDDSSSPAHLPNFTMPSTSSPPQRSSTAKPEYFSRPTLLSASSEEDIRATADLSANDTLSQSYNDTVNSTVAPGFPIGAAGPTVNTLAPTNSTSVPGNLTESRDGANLSVGDNQTSRASSTTLSDTVTTSLPKGVTKPSTSAPSTRSQTLSASTRPQITTSLLATTTRSRSKSSTVTTKDISAPTTTTTTTTTSSTTTTTIQTTEHSSTPVQAKALAGTPSELNVGDNTEYSNTSMDPLLAGLVSVFVVTAAIVSLLIFLKFRHRNERPEFRRLQDLPMDDMMEDTPLSMYSY</sequence>